<evidence type="ECO:0000256" key="5">
    <source>
        <dbReference type="ARBA" id="ARBA00012057"/>
    </source>
</evidence>
<gene>
    <name evidence="9" type="ORF">CDAUBV1_LOCUS15907</name>
</gene>
<dbReference type="SUPFAM" id="SSF55811">
    <property type="entry name" value="Nudix"/>
    <property type="match status" value="1"/>
</dbReference>
<dbReference type="InterPro" id="IPR000086">
    <property type="entry name" value="NUDIX_hydrolase_dom"/>
</dbReference>
<dbReference type="GO" id="GO:0004452">
    <property type="term" value="F:isopentenyl-diphosphate delta-isomerase activity"/>
    <property type="evidence" value="ECO:0007669"/>
    <property type="project" value="UniProtKB-EC"/>
</dbReference>
<dbReference type="GO" id="GO:0009240">
    <property type="term" value="P:isopentenyl diphosphate biosynthetic process"/>
    <property type="evidence" value="ECO:0007669"/>
    <property type="project" value="TreeGrafter"/>
</dbReference>
<evidence type="ECO:0000256" key="3">
    <source>
        <dbReference type="ARBA" id="ARBA00004826"/>
    </source>
</evidence>
<organism evidence="9 10">
    <name type="scientific">Calicophoron daubneyi</name>
    <name type="common">Rumen fluke</name>
    <name type="synonym">Paramphistomum daubneyi</name>
    <dbReference type="NCBI Taxonomy" id="300641"/>
    <lineage>
        <taxon>Eukaryota</taxon>
        <taxon>Metazoa</taxon>
        <taxon>Spiralia</taxon>
        <taxon>Lophotrochozoa</taxon>
        <taxon>Platyhelminthes</taxon>
        <taxon>Trematoda</taxon>
        <taxon>Digenea</taxon>
        <taxon>Plagiorchiida</taxon>
        <taxon>Pronocephalata</taxon>
        <taxon>Paramphistomoidea</taxon>
        <taxon>Paramphistomidae</taxon>
        <taxon>Calicophoron</taxon>
    </lineage>
</organism>
<evidence type="ECO:0000256" key="6">
    <source>
        <dbReference type="ARBA" id="ARBA00023229"/>
    </source>
</evidence>
<evidence type="ECO:0000259" key="8">
    <source>
        <dbReference type="PROSITE" id="PS51462"/>
    </source>
</evidence>
<dbReference type="Proteomes" id="UP001497525">
    <property type="component" value="Unassembled WGS sequence"/>
</dbReference>
<comment type="catalytic activity">
    <reaction evidence="1">
        <text>isopentenyl diphosphate = dimethylallyl diphosphate</text>
        <dbReference type="Rhea" id="RHEA:23284"/>
        <dbReference type="ChEBI" id="CHEBI:57623"/>
        <dbReference type="ChEBI" id="CHEBI:128769"/>
        <dbReference type="EC" id="5.3.3.2"/>
    </reaction>
</comment>
<accession>A0AAV2TVS1</accession>
<evidence type="ECO:0000256" key="4">
    <source>
        <dbReference type="ARBA" id="ARBA00007579"/>
    </source>
</evidence>
<name>A0AAV2TVS1_CALDB</name>
<dbReference type="GO" id="GO:0005737">
    <property type="term" value="C:cytoplasm"/>
    <property type="evidence" value="ECO:0007669"/>
    <property type="project" value="TreeGrafter"/>
</dbReference>
<sequence>MDLQEKYMNSDLCLQVDEYDCVKGVATKKMCHELCNGASQLHRAFSLFLFRTGVEGQEPQLLIQRRSNSKLTYPGMWSNTCCSHPLANYPKEVVEADAFGVKRAAQRKLMDELRIGEVPFLMLPNIHFLTRAIYFARNESSGNPRWAEYEIDYILISVLDSSLGSKLGDGMIHFNPEEVSDVRWVAYSSLEVWLKGKESKEDLRALNFTPWVRGLFSAGLLQRLYYWAQLYHTRLSSTQFSKEDEYWDRGKIVRLRT</sequence>
<evidence type="ECO:0000313" key="9">
    <source>
        <dbReference type="EMBL" id="CAL5140599.1"/>
    </source>
</evidence>
<evidence type="ECO:0000256" key="7">
    <source>
        <dbReference type="ARBA" id="ARBA00023235"/>
    </source>
</evidence>
<dbReference type="Gene3D" id="3.90.79.10">
    <property type="entry name" value="Nucleoside Triphosphate Pyrophosphohydrolase"/>
    <property type="match status" value="1"/>
</dbReference>
<keyword evidence="6" id="KW-0414">Isoprene biosynthesis</keyword>
<dbReference type="EC" id="5.3.3.2" evidence="5"/>
<evidence type="ECO:0000256" key="2">
    <source>
        <dbReference type="ARBA" id="ARBA00003951"/>
    </source>
</evidence>
<evidence type="ECO:0000256" key="1">
    <source>
        <dbReference type="ARBA" id="ARBA00000374"/>
    </source>
</evidence>
<feature type="domain" description="Nudix hydrolase" evidence="8">
    <location>
        <begin position="40"/>
        <end position="207"/>
    </location>
</feature>
<dbReference type="PANTHER" id="PTHR10885">
    <property type="entry name" value="ISOPENTENYL-DIPHOSPHATE DELTA-ISOMERASE"/>
    <property type="match status" value="1"/>
</dbReference>
<protein>
    <recommendedName>
        <fullName evidence="5">isopentenyl-diphosphate Delta-isomerase</fullName>
        <ecNumber evidence="5">5.3.3.2</ecNumber>
    </recommendedName>
</protein>
<comment type="caution">
    <text evidence="9">The sequence shown here is derived from an EMBL/GenBank/DDBJ whole genome shotgun (WGS) entry which is preliminary data.</text>
</comment>
<evidence type="ECO:0000313" key="10">
    <source>
        <dbReference type="Proteomes" id="UP001497525"/>
    </source>
</evidence>
<dbReference type="Pfam" id="PF00293">
    <property type="entry name" value="NUDIX"/>
    <property type="match status" value="1"/>
</dbReference>
<dbReference type="InterPro" id="IPR011876">
    <property type="entry name" value="IsopentenylPP_isomerase_typ1"/>
</dbReference>
<dbReference type="InterPro" id="IPR015797">
    <property type="entry name" value="NUDIX_hydrolase-like_dom_sf"/>
</dbReference>
<comment type="pathway">
    <text evidence="3">Isoprenoid biosynthesis; dimethylallyl diphosphate biosynthesis; dimethylallyl diphosphate from isopentenyl diphosphate: step 1/1.</text>
</comment>
<dbReference type="PROSITE" id="PS51462">
    <property type="entry name" value="NUDIX"/>
    <property type="match status" value="1"/>
</dbReference>
<dbReference type="PIRSF" id="PIRSF018427">
    <property type="entry name" value="Isopntndiph_ism"/>
    <property type="match status" value="1"/>
</dbReference>
<proteinExistence type="inferred from homology"/>
<dbReference type="AlphaFoldDB" id="A0AAV2TVS1"/>
<dbReference type="EMBL" id="CAXLJL010000745">
    <property type="protein sequence ID" value="CAL5140599.1"/>
    <property type="molecule type" value="Genomic_DNA"/>
</dbReference>
<dbReference type="CDD" id="cd02885">
    <property type="entry name" value="NUDIX_IPP_Isomerase"/>
    <property type="match status" value="1"/>
</dbReference>
<comment type="function">
    <text evidence="2">Catalyzes the 1,3-allylic rearrangement of the homoallylic substrate isopentenyl (IPP) to its highly electrophilic allylic isomer, dimethylallyl diphosphate (DMAPP).</text>
</comment>
<comment type="similarity">
    <text evidence="4">Belongs to the IPP isomerase type 1 family.</text>
</comment>
<reference evidence="9" key="1">
    <citation type="submission" date="2024-06" db="EMBL/GenBank/DDBJ databases">
        <authorList>
            <person name="Liu X."/>
            <person name="Lenzi L."/>
            <person name="Haldenby T S."/>
            <person name="Uol C."/>
        </authorList>
    </citation>
    <scope>NUCLEOTIDE SEQUENCE</scope>
</reference>
<keyword evidence="7" id="KW-0413">Isomerase</keyword>
<dbReference type="PANTHER" id="PTHR10885:SF0">
    <property type="entry name" value="ISOPENTENYL-DIPHOSPHATE DELTA-ISOMERASE"/>
    <property type="match status" value="1"/>
</dbReference>